<sequence>MIKRLLSTIDTLYNNDGDDDDDRLGRLSFGIGTSNLFGSSLSKLYSPFFTGSRLSPESKYNDPFALG</sequence>
<evidence type="ECO:0000313" key="2">
    <source>
        <dbReference type="Proteomes" id="UP000887458"/>
    </source>
</evidence>
<reference evidence="1 2" key="1">
    <citation type="journal article" date="2018" name="J. Allergy Clin. Immunol.">
        <title>High-quality assembly of Dermatophagoides pteronyssinus genome and transcriptome reveals a wide range of novel allergens.</title>
        <authorList>
            <person name="Liu X.Y."/>
            <person name="Yang K.Y."/>
            <person name="Wang M.Q."/>
            <person name="Kwok J.S."/>
            <person name="Zeng X."/>
            <person name="Yang Z."/>
            <person name="Xiao X.J."/>
            <person name="Lau C.P."/>
            <person name="Li Y."/>
            <person name="Huang Z.M."/>
            <person name="Ba J.G."/>
            <person name="Yim A.K."/>
            <person name="Ouyang C.Y."/>
            <person name="Ngai S.M."/>
            <person name="Chan T.F."/>
            <person name="Leung E.L."/>
            <person name="Liu L."/>
            <person name="Liu Z.G."/>
            <person name="Tsui S.K."/>
        </authorList>
    </citation>
    <scope>NUCLEOTIDE SEQUENCE [LARGE SCALE GENOMIC DNA]</scope>
    <source>
        <strain evidence="1">Derp</strain>
    </source>
</reference>
<reference evidence="1 2" key="2">
    <citation type="journal article" date="2022" name="Mol. Biol. Evol.">
        <title>Comparative Genomics Reveals Insights into the Divergent Evolution of Astigmatic Mites and Household Pest Adaptations.</title>
        <authorList>
            <person name="Xiong Q."/>
            <person name="Wan A.T."/>
            <person name="Liu X."/>
            <person name="Fung C.S."/>
            <person name="Xiao X."/>
            <person name="Malainual N."/>
            <person name="Hou J."/>
            <person name="Wang L."/>
            <person name="Wang M."/>
            <person name="Yang K.Y."/>
            <person name="Cui Y."/>
            <person name="Leung E.L."/>
            <person name="Nong W."/>
            <person name="Shin S.K."/>
            <person name="Au S.W."/>
            <person name="Jeong K.Y."/>
            <person name="Chew F.T."/>
            <person name="Hui J.H."/>
            <person name="Leung T.F."/>
            <person name="Tungtrongchitr A."/>
            <person name="Zhong N."/>
            <person name="Liu Z."/>
            <person name="Tsui S.K."/>
        </authorList>
    </citation>
    <scope>NUCLEOTIDE SEQUENCE [LARGE SCALE GENOMIC DNA]</scope>
    <source>
        <strain evidence="1">Derp</strain>
    </source>
</reference>
<comment type="caution">
    <text evidence="1">The sequence shown here is derived from an EMBL/GenBank/DDBJ whole genome shotgun (WGS) entry which is preliminary data.</text>
</comment>
<proteinExistence type="predicted"/>
<protein>
    <submittedName>
        <fullName evidence="1">Uncharacterized protein</fullName>
    </submittedName>
</protein>
<keyword evidence="2" id="KW-1185">Reference proteome</keyword>
<dbReference type="EMBL" id="NJHN03000051">
    <property type="protein sequence ID" value="KAH9420307.1"/>
    <property type="molecule type" value="Genomic_DNA"/>
</dbReference>
<organism evidence="1 2">
    <name type="scientific">Dermatophagoides pteronyssinus</name>
    <name type="common">European house dust mite</name>
    <dbReference type="NCBI Taxonomy" id="6956"/>
    <lineage>
        <taxon>Eukaryota</taxon>
        <taxon>Metazoa</taxon>
        <taxon>Ecdysozoa</taxon>
        <taxon>Arthropoda</taxon>
        <taxon>Chelicerata</taxon>
        <taxon>Arachnida</taxon>
        <taxon>Acari</taxon>
        <taxon>Acariformes</taxon>
        <taxon>Sarcoptiformes</taxon>
        <taxon>Astigmata</taxon>
        <taxon>Psoroptidia</taxon>
        <taxon>Analgoidea</taxon>
        <taxon>Pyroglyphidae</taxon>
        <taxon>Dermatophagoidinae</taxon>
        <taxon>Dermatophagoides</taxon>
    </lineage>
</organism>
<dbReference type="Proteomes" id="UP000887458">
    <property type="component" value="Unassembled WGS sequence"/>
</dbReference>
<accession>A0ABQ8JCH0</accession>
<name>A0ABQ8JCH0_DERPT</name>
<evidence type="ECO:0000313" key="1">
    <source>
        <dbReference type="EMBL" id="KAH9420307.1"/>
    </source>
</evidence>
<gene>
    <name evidence="1" type="ORF">DERP_011223</name>
</gene>